<evidence type="ECO:0000313" key="6">
    <source>
        <dbReference type="Proteomes" id="UP000177309"/>
    </source>
</evidence>
<feature type="lipid moiety-binding region" description="S-diacylglycerol cysteine" evidence="3">
    <location>
        <position position="17"/>
    </location>
</feature>
<gene>
    <name evidence="5" type="ORF">A2462_02585</name>
</gene>
<dbReference type="PRINTS" id="PR01171">
    <property type="entry name" value="BCTLIPOCALIN"/>
</dbReference>
<evidence type="ECO:0000256" key="2">
    <source>
        <dbReference type="PIRNR" id="PIRNR036893"/>
    </source>
</evidence>
<dbReference type="Proteomes" id="UP000177309">
    <property type="component" value="Unassembled WGS sequence"/>
</dbReference>
<evidence type="ECO:0000256" key="3">
    <source>
        <dbReference type="PIRSR" id="PIRSR036893-52"/>
    </source>
</evidence>
<keyword evidence="3" id="KW-0564">Palmitate</keyword>
<dbReference type="Pfam" id="PF08212">
    <property type="entry name" value="Lipocalin_2"/>
    <property type="match status" value="1"/>
</dbReference>
<comment type="caution">
    <text evidence="5">The sequence shown here is derived from an EMBL/GenBank/DDBJ whole genome shotgun (WGS) entry which is preliminary data.</text>
</comment>
<keyword evidence="2" id="KW-0732">Signal</keyword>
<feature type="chain" id="PRO_5013436442" description="Lipocalin/cytosolic fatty-acid binding domain-containing protein" evidence="2">
    <location>
        <begin position="21"/>
        <end position="173"/>
    </location>
</feature>
<dbReference type="InterPro" id="IPR000566">
    <property type="entry name" value="Lipocln_cytosolic_FA-bd_dom"/>
</dbReference>
<name>A0A1F4TRU2_UNCSA</name>
<dbReference type="SUPFAM" id="SSF50814">
    <property type="entry name" value="Lipocalins"/>
    <property type="match status" value="1"/>
</dbReference>
<dbReference type="InterPro" id="IPR022272">
    <property type="entry name" value="Lipocalin_CS"/>
</dbReference>
<dbReference type="AlphaFoldDB" id="A0A1F4TRU2"/>
<organism evidence="5 6">
    <name type="scientific">candidate division WOR-1 bacterium RIFOXYC2_FULL_41_25</name>
    <dbReference type="NCBI Taxonomy" id="1802586"/>
    <lineage>
        <taxon>Bacteria</taxon>
        <taxon>Bacillati</taxon>
        <taxon>Saganbacteria</taxon>
    </lineage>
</organism>
<evidence type="ECO:0000256" key="1">
    <source>
        <dbReference type="ARBA" id="ARBA00006889"/>
    </source>
</evidence>
<keyword evidence="3" id="KW-0449">Lipoprotein</keyword>
<protein>
    <recommendedName>
        <fullName evidence="4">Lipocalin/cytosolic fatty-acid binding domain-containing protein</fullName>
    </recommendedName>
</protein>
<dbReference type="GO" id="GO:0006950">
    <property type="term" value="P:response to stress"/>
    <property type="evidence" value="ECO:0007669"/>
    <property type="project" value="UniProtKB-ARBA"/>
</dbReference>
<comment type="similarity">
    <text evidence="1 2">Belongs to the calycin superfamily. Lipocalin family.</text>
</comment>
<accession>A0A1F4TRU2</accession>
<feature type="lipid moiety-binding region" description="N-palmitoyl cysteine" evidence="3">
    <location>
        <position position="17"/>
    </location>
</feature>
<reference evidence="5 6" key="1">
    <citation type="journal article" date="2016" name="Nat. Commun.">
        <title>Thousands of microbial genomes shed light on interconnected biogeochemical processes in an aquifer system.</title>
        <authorList>
            <person name="Anantharaman K."/>
            <person name="Brown C.T."/>
            <person name="Hug L.A."/>
            <person name="Sharon I."/>
            <person name="Castelle C.J."/>
            <person name="Probst A.J."/>
            <person name="Thomas B.C."/>
            <person name="Singh A."/>
            <person name="Wilkins M.J."/>
            <person name="Karaoz U."/>
            <person name="Brodie E.L."/>
            <person name="Williams K.H."/>
            <person name="Hubbard S.S."/>
            <person name="Banfield J.F."/>
        </authorList>
    </citation>
    <scope>NUCLEOTIDE SEQUENCE [LARGE SCALE GENOMIC DNA]</scope>
</reference>
<dbReference type="InterPro" id="IPR022271">
    <property type="entry name" value="Lipocalin_ApoD"/>
</dbReference>
<evidence type="ECO:0000259" key="4">
    <source>
        <dbReference type="Pfam" id="PF08212"/>
    </source>
</evidence>
<dbReference type="PROSITE" id="PS51257">
    <property type="entry name" value="PROKAR_LIPOPROTEIN"/>
    <property type="match status" value="1"/>
</dbReference>
<evidence type="ECO:0000313" key="5">
    <source>
        <dbReference type="EMBL" id="OGC35411.1"/>
    </source>
</evidence>
<dbReference type="PROSITE" id="PS00213">
    <property type="entry name" value="LIPOCALIN"/>
    <property type="match status" value="1"/>
</dbReference>
<dbReference type="PANTHER" id="PTHR10612">
    <property type="entry name" value="APOLIPOPROTEIN D"/>
    <property type="match status" value="1"/>
</dbReference>
<dbReference type="PANTHER" id="PTHR10612:SF34">
    <property type="entry name" value="APOLIPOPROTEIN D"/>
    <property type="match status" value="1"/>
</dbReference>
<feature type="signal peptide" evidence="2">
    <location>
        <begin position="1"/>
        <end position="20"/>
    </location>
</feature>
<dbReference type="CDD" id="cd19438">
    <property type="entry name" value="lipocalin_Blc-like"/>
    <property type="match status" value="1"/>
</dbReference>
<proteinExistence type="inferred from homology"/>
<dbReference type="PIRSF" id="PIRSF036893">
    <property type="entry name" value="Lipocalin_ApoD"/>
    <property type="match status" value="1"/>
</dbReference>
<sequence>MKKILFILLLPLFLSGCFFEDSFTNNLPAKNVELTKYLGTWHEIARIPNWFERDLVGVTATYSLKDNGEIKVLNQGYKNTLSGEKKVAEGKAWIPNKNQPGRLKVSFFFLVSADYIVLELDPNYQYALVGSGKDYLWILSRSPTLDQAIYQKLLAQAVSLGYDINRLEKVKQL</sequence>
<feature type="domain" description="Lipocalin/cytosolic fatty-acid binding" evidence="4">
    <location>
        <begin position="32"/>
        <end position="172"/>
    </location>
</feature>
<dbReference type="EMBL" id="MEUI01000002">
    <property type="protein sequence ID" value="OGC35411.1"/>
    <property type="molecule type" value="Genomic_DNA"/>
</dbReference>
<dbReference type="Gene3D" id="2.40.128.20">
    <property type="match status" value="1"/>
</dbReference>
<dbReference type="InterPro" id="IPR012674">
    <property type="entry name" value="Calycin"/>
</dbReference>
<dbReference type="InterPro" id="IPR002446">
    <property type="entry name" value="Lipocalin_bac"/>
</dbReference>
<dbReference type="InterPro" id="IPR047202">
    <property type="entry name" value="Lipocalin_Blc-like_dom"/>
</dbReference>